<feature type="region of interest" description="Disordered" evidence="1">
    <location>
        <begin position="1"/>
        <end position="53"/>
    </location>
</feature>
<name>A0A139I6X9_9PEZI</name>
<feature type="region of interest" description="Disordered" evidence="1">
    <location>
        <begin position="155"/>
        <end position="209"/>
    </location>
</feature>
<sequence length="493" mass="54515">MAPRLNIADSYGSPRYTSISQTQPDGATSAARKMTRRGNGSSRQRWGEPPRGMTEWAYGPGRRLWGAPASSWVFEQGRKDLRARQGSDQAISDWLACTEDTPRNTSPTGWGEARKSHNGWNNAGWDASTIDKLERWLGRNESAIITFRLSSLSNSWGGKPRYSRAEAQKERDGWGAESGCGENSGWDKESAWAKASGQENDGLGASMKSQETKSGFGWAKDNWDNNIAWPTGMKSRGYDSSSGHLLTLSESTRLSFKVLIGRLSNKTRKRLYTLENEQIDPGSVFGPTQGGNKALNTAFERFAEKAMLPSTPPTPDIEPKSARKVAGSSAETEHFGPPPERLPRALLHAYLQASFRLETDVTWTLLHGEISAHYHRYSGVIRDKIHGTRPLIFTMDQTATFGDILRSWKKRRSIKGDTLILYYNGDGWCIGMVMPLNSTVAMASRRSTLAGGRNANENSQEGIFARHIELDVTTLRGIGRLAVVQLLLQGSLT</sequence>
<evidence type="ECO:0000313" key="2">
    <source>
        <dbReference type="EMBL" id="KXT10503.1"/>
    </source>
</evidence>
<evidence type="ECO:0000313" key="3">
    <source>
        <dbReference type="Proteomes" id="UP000073492"/>
    </source>
</evidence>
<protein>
    <submittedName>
        <fullName evidence="2">Uncharacterized protein</fullName>
    </submittedName>
</protein>
<feature type="compositionally biased region" description="Basic and acidic residues" evidence="1">
    <location>
        <begin position="163"/>
        <end position="174"/>
    </location>
</feature>
<gene>
    <name evidence="2" type="ORF">AC579_4266</name>
</gene>
<evidence type="ECO:0000256" key="1">
    <source>
        <dbReference type="SAM" id="MobiDB-lite"/>
    </source>
</evidence>
<keyword evidence="3" id="KW-1185">Reference proteome</keyword>
<dbReference type="OrthoDB" id="3649803at2759"/>
<organism evidence="2 3">
    <name type="scientific">Pseudocercospora musae</name>
    <dbReference type="NCBI Taxonomy" id="113226"/>
    <lineage>
        <taxon>Eukaryota</taxon>
        <taxon>Fungi</taxon>
        <taxon>Dikarya</taxon>
        <taxon>Ascomycota</taxon>
        <taxon>Pezizomycotina</taxon>
        <taxon>Dothideomycetes</taxon>
        <taxon>Dothideomycetidae</taxon>
        <taxon>Mycosphaerellales</taxon>
        <taxon>Mycosphaerellaceae</taxon>
        <taxon>Pseudocercospora</taxon>
    </lineage>
</organism>
<feature type="compositionally biased region" description="Polar residues" evidence="1">
    <location>
        <begin position="15"/>
        <end position="26"/>
    </location>
</feature>
<dbReference type="AlphaFoldDB" id="A0A139I6X9"/>
<comment type="caution">
    <text evidence="2">The sequence shown here is derived from an EMBL/GenBank/DDBJ whole genome shotgun (WGS) entry which is preliminary data.</text>
</comment>
<dbReference type="EMBL" id="LFZO01000258">
    <property type="protein sequence ID" value="KXT10503.1"/>
    <property type="molecule type" value="Genomic_DNA"/>
</dbReference>
<proteinExistence type="predicted"/>
<accession>A0A139I6X9</accession>
<reference evidence="2 3" key="1">
    <citation type="submission" date="2015-07" db="EMBL/GenBank/DDBJ databases">
        <title>Comparative genomics of the Sigatoka disease complex on banana suggests a link between parallel evolutionary changes in Pseudocercospora fijiensis and Pseudocercospora eumusae and increased virulence on the banana host.</title>
        <authorList>
            <person name="Chang T.-C."/>
            <person name="Salvucci A."/>
            <person name="Crous P.W."/>
            <person name="Stergiopoulos I."/>
        </authorList>
    </citation>
    <scope>NUCLEOTIDE SEQUENCE [LARGE SCALE GENOMIC DNA]</scope>
    <source>
        <strain evidence="2 3">CBS 116634</strain>
    </source>
</reference>
<dbReference type="Proteomes" id="UP000073492">
    <property type="component" value="Unassembled WGS sequence"/>
</dbReference>